<reference evidence="3" key="1">
    <citation type="submission" date="2021-12" db="EMBL/GenBank/DDBJ databases">
        <title>Prjna785345.</title>
        <authorList>
            <person name="Rujirawat T."/>
            <person name="Krajaejun T."/>
        </authorList>
    </citation>
    <scope>NUCLEOTIDE SEQUENCE</scope>
    <source>
        <strain evidence="3">Pi057C3</strain>
    </source>
</reference>
<protein>
    <recommendedName>
        <fullName evidence="5">Elicitin-like protein</fullName>
    </recommendedName>
</protein>
<evidence type="ECO:0008006" key="5">
    <source>
        <dbReference type="Google" id="ProtNLM"/>
    </source>
</evidence>
<evidence type="ECO:0000256" key="2">
    <source>
        <dbReference type="SAM" id="SignalP"/>
    </source>
</evidence>
<evidence type="ECO:0000313" key="4">
    <source>
        <dbReference type="Proteomes" id="UP001209570"/>
    </source>
</evidence>
<feature type="chain" id="PRO_5042057866" description="Elicitin-like protein" evidence="2">
    <location>
        <begin position="23"/>
        <end position="217"/>
    </location>
</feature>
<evidence type="ECO:0000313" key="3">
    <source>
        <dbReference type="EMBL" id="KAJ0389507.1"/>
    </source>
</evidence>
<comment type="caution">
    <text evidence="3">The sequence shown here is derived from an EMBL/GenBank/DDBJ whole genome shotgun (WGS) entry which is preliminary data.</text>
</comment>
<sequence>MKTFQPLALAALALSAVASTSAQRCTNADKDRMQSIMDDVGFAVNCEIFVLIGMKPEQACSKPQCTEYLRTVLDKFFPKCQNPDNSTPHGIWEDALKKCKSAPAPAPTTAAPAPAATTAAPAPVPTTATPALRTEAPTTPMVSTIMPAEKKDAADGSQAQDGSKATPDAVGADDKSVTKAPAAQPKTPAPTKSSASSSAVVAAAASVIAAAASALLL</sequence>
<feature type="compositionally biased region" description="Low complexity" evidence="1">
    <location>
        <begin position="107"/>
        <end position="131"/>
    </location>
</feature>
<proteinExistence type="predicted"/>
<feature type="signal peptide" evidence="2">
    <location>
        <begin position="1"/>
        <end position="22"/>
    </location>
</feature>
<accession>A0AAD5Q4I8</accession>
<dbReference type="AlphaFoldDB" id="A0AAD5Q4I8"/>
<feature type="compositionally biased region" description="Low complexity" evidence="1">
    <location>
        <begin position="178"/>
        <end position="198"/>
    </location>
</feature>
<organism evidence="3 4">
    <name type="scientific">Pythium insidiosum</name>
    <name type="common">Pythiosis disease agent</name>
    <dbReference type="NCBI Taxonomy" id="114742"/>
    <lineage>
        <taxon>Eukaryota</taxon>
        <taxon>Sar</taxon>
        <taxon>Stramenopiles</taxon>
        <taxon>Oomycota</taxon>
        <taxon>Peronosporomycetes</taxon>
        <taxon>Pythiales</taxon>
        <taxon>Pythiaceae</taxon>
        <taxon>Pythium</taxon>
    </lineage>
</organism>
<gene>
    <name evidence="3" type="ORF">P43SY_011624</name>
</gene>
<evidence type="ECO:0000256" key="1">
    <source>
        <dbReference type="SAM" id="MobiDB-lite"/>
    </source>
</evidence>
<dbReference type="Proteomes" id="UP001209570">
    <property type="component" value="Unassembled WGS sequence"/>
</dbReference>
<keyword evidence="2" id="KW-0732">Signal</keyword>
<dbReference type="EMBL" id="JAKCXM010003668">
    <property type="protein sequence ID" value="KAJ0389507.1"/>
    <property type="molecule type" value="Genomic_DNA"/>
</dbReference>
<keyword evidence="4" id="KW-1185">Reference proteome</keyword>
<name>A0AAD5Q4I8_PYTIN</name>
<feature type="region of interest" description="Disordered" evidence="1">
    <location>
        <begin position="102"/>
        <end position="198"/>
    </location>
</feature>